<dbReference type="STRING" id="105559.Nwat_2451"/>
<dbReference type="HOGENOM" id="CLU_1667551_0_0_6"/>
<dbReference type="KEGG" id="nwa:Nwat_2451"/>
<dbReference type="Gene3D" id="1.10.150.130">
    <property type="match status" value="1"/>
</dbReference>
<dbReference type="SUPFAM" id="SSF47823">
    <property type="entry name" value="lambda integrase-like, N-terminal domain"/>
    <property type="match status" value="1"/>
</dbReference>
<protein>
    <recommendedName>
        <fullName evidence="4">Core-binding (CB) domain-containing protein</fullName>
    </recommendedName>
</protein>
<dbReference type="EMBL" id="CP002086">
    <property type="protein sequence ID" value="ADJ29262.1"/>
    <property type="molecule type" value="Genomic_DNA"/>
</dbReference>
<dbReference type="GO" id="GO:0003677">
    <property type="term" value="F:DNA binding"/>
    <property type="evidence" value="ECO:0007669"/>
    <property type="project" value="UniProtKB-UniRule"/>
</dbReference>
<name>D8K9B9_NITWC</name>
<evidence type="ECO:0000256" key="2">
    <source>
        <dbReference type="ARBA" id="ARBA00023125"/>
    </source>
</evidence>
<keyword evidence="6" id="KW-1185">Reference proteome</keyword>
<sequence length="158" mass="18155">MALTFGGLVRQHQRYIEAVTTDNTRRAYCLAIRHFERWGGRLPAETPTVRAHLLAHAETLNLRTLSLRLTALRHWHQLFKGFPIPRRCRKSVNSSRALPVSRERPSAKPRSFAWSTLLLRYQTTSVPGMVQIHDSGIKEELSALCLPFLRRSLTRSQS</sequence>
<gene>
    <name evidence="5" type="ordered locus">Nwat_2451</name>
</gene>
<dbReference type="AlphaFoldDB" id="D8K9B9"/>
<feature type="domain" description="Core-binding (CB)" evidence="4">
    <location>
        <begin position="3"/>
        <end position="80"/>
    </location>
</feature>
<dbReference type="eggNOG" id="COG4974">
    <property type="taxonomic scope" value="Bacteria"/>
</dbReference>
<dbReference type="Proteomes" id="UP000000393">
    <property type="component" value="Chromosome"/>
</dbReference>
<dbReference type="InterPro" id="IPR044068">
    <property type="entry name" value="CB"/>
</dbReference>
<evidence type="ECO:0000259" key="4">
    <source>
        <dbReference type="PROSITE" id="PS51900"/>
    </source>
</evidence>
<reference evidence="5 6" key="1">
    <citation type="submission" date="2010-06" db="EMBL/GenBank/DDBJ databases">
        <title>Complete sequence of chromosome of Nitrosococcus watsoni C-113.</title>
        <authorList>
            <consortium name="US DOE Joint Genome Institute"/>
            <person name="Lucas S."/>
            <person name="Copeland A."/>
            <person name="Lapidus A."/>
            <person name="Cheng J.-F."/>
            <person name="Bruce D."/>
            <person name="Goodwin L."/>
            <person name="Pitluck S."/>
            <person name="Malfatti S.A."/>
            <person name="Chain P.S.G."/>
            <person name="Land M."/>
            <person name="Hauser L."/>
            <person name="Kyrpides N."/>
            <person name="Ivanova N."/>
            <person name="Cambell M.A."/>
            <person name="Heidelberg J.F."/>
            <person name="Klotz M.G."/>
            <person name="Woyke T."/>
        </authorList>
    </citation>
    <scope>NUCLEOTIDE SEQUENCE [LARGE SCALE GENOMIC DNA]</scope>
    <source>
        <strain evidence="5 6">C-113</strain>
    </source>
</reference>
<dbReference type="GO" id="GO:0015074">
    <property type="term" value="P:DNA integration"/>
    <property type="evidence" value="ECO:0007669"/>
    <property type="project" value="UniProtKB-KW"/>
</dbReference>
<proteinExistence type="predicted"/>
<evidence type="ECO:0000256" key="1">
    <source>
        <dbReference type="ARBA" id="ARBA00022908"/>
    </source>
</evidence>
<keyword evidence="2 3" id="KW-0238">DNA-binding</keyword>
<evidence type="ECO:0000313" key="6">
    <source>
        <dbReference type="Proteomes" id="UP000000393"/>
    </source>
</evidence>
<dbReference type="InterPro" id="IPR010998">
    <property type="entry name" value="Integrase_recombinase_N"/>
</dbReference>
<accession>D8K9B9</accession>
<dbReference type="RefSeq" id="WP_013221332.1">
    <property type="nucleotide sequence ID" value="NC_014315.1"/>
</dbReference>
<keyword evidence="1" id="KW-0229">DNA integration</keyword>
<dbReference type="PROSITE" id="PS51900">
    <property type="entry name" value="CB"/>
    <property type="match status" value="1"/>
</dbReference>
<evidence type="ECO:0000256" key="3">
    <source>
        <dbReference type="PROSITE-ProRule" id="PRU01248"/>
    </source>
</evidence>
<evidence type="ECO:0000313" key="5">
    <source>
        <dbReference type="EMBL" id="ADJ29262.1"/>
    </source>
</evidence>
<organism evidence="5 6">
    <name type="scientific">Nitrosococcus watsoni (strain C-113)</name>
    <dbReference type="NCBI Taxonomy" id="105559"/>
    <lineage>
        <taxon>Bacteria</taxon>
        <taxon>Pseudomonadati</taxon>
        <taxon>Pseudomonadota</taxon>
        <taxon>Gammaproteobacteria</taxon>
        <taxon>Chromatiales</taxon>
        <taxon>Chromatiaceae</taxon>
        <taxon>Nitrosococcus</taxon>
    </lineage>
</organism>